<dbReference type="EC" id="3.1.-.-" evidence="22"/>
<dbReference type="Pfam" id="PF13087">
    <property type="entry name" value="AAA_12"/>
    <property type="match status" value="1"/>
</dbReference>
<feature type="compositionally biased region" description="Basic residues" evidence="23">
    <location>
        <begin position="179"/>
        <end position="189"/>
    </location>
</feature>
<evidence type="ECO:0000259" key="26">
    <source>
        <dbReference type="Pfam" id="PF13087"/>
    </source>
</evidence>
<keyword evidence="17" id="KW-0496">Mitochondrion</keyword>
<name>A0A9Q0YBT6_HOLLE</name>
<dbReference type="Pfam" id="PF13086">
    <property type="entry name" value="AAA_11"/>
    <property type="match status" value="2"/>
</dbReference>
<comment type="subcellular location">
    <subcellularLocation>
        <location evidence="2">Mitochondrion</location>
    </subcellularLocation>
    <subcellularLocation>
        <location evidence="22">Nucleus</location>
    </subcellularLocation>
    <subcellularLocation>
        <location evidence="22">Chromosome</location>
    </subcellularLocation>
</comment>
<evidence type="ECO:0000313" key="29">
    <source>
        <dbReference type="Proteomes" id="UP001152320"/>
    </source>
</evidence>
<keyword evidence="18 22" id="KW-0234">DNA repair</keyword>
<dbReference type="InterPro" id="IPR026851">
    <property type="entry name" value="Dna2/JHS1_DEXXQ-box"/>
</dbReference>
<dbReference type="OrthoDB" id="306218at2759"/>
<comment type="caution">
    <text evidence="28">The sequence shown here is derived from an EMBL/GenBank/DDBJ whole genome shotgun (WGS) entry which is preliminary data.</text>
</comment>
<dbReference type="Gene3D" id="3.90.320.10">
    <property type="match status" value="1"/>
</dbReference>
<dbReference type="InterPro" id="IPR045055">
    <property type="entry name" value="DNA2/NAM7-like"/>
</dbReference>
<dbReference type="InterPro" id="IPR047187">
    <property type="entry name" value="SF1_C_Upf1"/>
</dbReference>
<protein>
    <recommendedName>
        <fullName evidence="22">DNA replication ATP-dependent helicase/nuclease</fullName>
        <ecNumber evidence="22">3.1.-.-</ecNumber>
        <ecNumber evidence="22">3.6.4.12</ecNumber>
    </recommendedName>
</protein>
<dbReference type="GO" id="GO:0005524">
    <property type="term" value="F:ATP binding"/>
    <property type="evidence" value="ECO:0007669"/>
    <property type="project" value="UniProtKB-UniRule"/>
</dbReference>
<dbReference type="CDD" id="cd22318">
    <property type="entry name" value="DNA2_N-like"/>
    <property type="match status" value="1"/>
</dbReference>
<dbReference type="GO" id="GO:0005634">
    <property type="term" value="C:nucleus"/>
    <property type="evidence" value="ECO:0007669"/>
    <property type="project" value="UniProtKB-SubCell"/>
</dbReference>
<dbReference type="GO" id="GO:0046872">
    <property type="term" value="F:metal ion binding"/>
    <property type="evidence" value="ECO:0007669"/>
    <property type="project" value="UniProtKB-UniRule"/>
</dbReference>
<feature type="domain" description="DNA2/NAM7 helicase helicase" evidence="25">
    <location>
        <begin position="998"/>
        <end position="1089"/>
    </location>
</feature>
<keyword evidence="11 22" id="KW-0378">Hydrolase</keyword>
<evidence type="ECO:0000256" key="19">
    <source>
        <dbReference type="ARBA" id="ARBA00023242"/>
    </source>
</evidence>
<dbReference type="EC" id="3.6.4.12" evidence="22"/>
<dbReference type="GO" id="GO:0071932">
    <property type="term" value="P:replication fork reversal"/>
    <property type="evidence" value="ECO:0007669"/>
    <property type="project" value="TreeGrafter"/>
</dbReference>
<dbReference type="Pfam" id="PF21123">
    <property type="entry name" value="Dna2_Rift"/>
    <property type="match status" value="1"/>
</dbReference>
<evidence type="ECO:0000256" key="17">
    <source>
        <dbReference type="ARBA" id="ARBA00023128"/>
    </source>
</evidence>
<dbReference type="InterPro" id="IPR014808">
    <property type="entry name" value="DNA_replication_fac_Dna2_N"/>
</dbReference>
<keyword evidence="29" id="KW-1185">Reference proteome</keyword>
<evidence type="ECO:0000256" key="1">
    <source>
        <dbReference type="ARBA" id="ARBA00001966"/>
    </source>
</evidence>
<evidence type="ECO:0000256" key="12">
    <source>
        <dbReference type="ARBA" id="ARBA00022806"/>
    </source>
</evidence>
<feature type="domain" description="DNA replication factor Dna2 N-terminal" evidence="24">
    <location>
        <begin position="452"/>
        <end position="657"/>
    </location>
</feature>
<dbReference type="InterPro" id="IPR041679">
    <property type="entry name" value="DNA2/NAM7-like_C"/>
</dbReference>
<comment type="function">
    <text evidence="22">Key enzyme involved in DNA replication and DNA repair. Involved in Okazaki fragments processing by cleaving long flaps that escape FEN1: flaps that are longer than 27 nucleotides are coated by replication protein A complex (RPA), leading to recruit DNA2 which cleaves the flap until it is too short to bind RPA and becomes a substrate for FEN1. Also involved in 5'-end resection of DNA during double-strand break (DSB) repair by mediating the cleavage of 5'-ssDNA.</text>
</comment>
<sequence length="1404" mass="157341">MTESFLTHLGSTVSKENGKPRSKLSTAHRRDKGKSCPGLSKKHDRISSSETAKIFIKSPGRNETVLSPTTVIPETPECLMNNSCKTQERKFFPSSQASPICIADTPPTVIHDKVTKETDKNEIDLEHFPEPNLLHSKRSKLSRKLNRQLKASKVLTNEAITDRQEDDFVIKPTVTFGKKHASSKKKVANPKRSPDRGNSPFSKRTQVFVGGHNMKTRVRKHLFDSLEKDTIVSENFAVRQVLSTTESDEALSIVVEDKLLNSRKTPSSVLPWKLTNERQEEHYSFSKSEGQNLQDGKENNLLGEAEAIPDQLVETSTHGRIIKFENISCKSDKHVLVDRTNHEMSQGRKETVSSLLDKSVEWDDELNESLLAALDEDSLDEDFHPSSKSSSKGLSAEEEKLVPTFAKLSPFKRPQDGPEPLPPNLKRFVVKGVHEKDSGEKVLQLKNLTTLDNQVCVVQGVWSEIPYCEGDLLAIHGDLTSQGECVISQNDGFVVYNPDLLLTGTAVANSIRCMRRSVFDGYFKGIDKGNKAMVLGTLVHEVFDRSLRKRKFDDSSLKKFAADSVQSPSFRDKLYSMQMKESVILQDIEEYYKPLQLWAKKYLQPTPNPHAVVDIKWPESKISEKFQVSLPKIQDIEDNFWSPRWGLKGKVDVTTQVKIHKRDQPMRNKSYTLPLELKTGRQTNSIEHHGQLVLYNLMMADLDSKVPPLGLLLYLKTGAMLSVTASHMDKRELLHLRNQLAYFMSKTVVQGQADDGKVSLKAPEMPPPIQDDFTCKKCAHLTSCAMFNRLNPAPLSQSAQEMFDEQISHLRSSHLEYFVHWYKLCLLEHTETKRKNSMKDVWNKPIHEREKKGTCCGDLIVKESKTKDMVDFEITFSKKDGSSSVKFSPGDWLIVSQENQKIAKLIGTAKSVNGNTITISTDSSLPTYAQSPVMYYLDKNDSYDSLASSFVNIACLMSQTAHKSNLRELIIDLGSPSFDSPATPLSLCSEAEKILKSLNGDQRKAILKVLHCNDYSLILGMPGTGKTTTVTSLVRILVLQGKSVLLTSYTHSAVDNILLKLRKHGVSFLRLGSSYRIHQNLQQFSEEVALKGLSVDDISNIIDTMPVIAATSLGVKSALLAHKHFDYCIIDEASQISQPVCLAPLFKSSKFVLVGDHKQLPPLVQSGLARNNGMDESLFQRLATSHPEAVSDLRLQYRMHPLIMDLSNAFMYEGFLQCGNHAEQSSFLTLPNLNANMITSTWCQKAVLPETVVQFFSTEKLSGDDNSENGLNETEASLVKDTVKLLIQCGCSPGEIGVITPFRKQCHLLQTMVAVLSKDIEINTIDKYQGRDKSVIVISFTLHKQEGASILDDARRLNVALTRAKKKLIMFGNGKALRQSVTLSKLLGILENKQWITLLEDEHW</sequence>
<comment type="similarity">
    <text evidence="3 22">Belongs to the DNA2/NAM7 helicase family.</text>
</comment>
<evidence type="ECO:0000256" key="5">
    <source>
        <dbReference type="ARBA" id="ARBA00022705"/>
    </source>
</evidence>
<evidence type="ECO:0000256" key="4">
    <source>
        <dbReference type="ARBA" id="ARBA00022485"/>
    </source>
</evidence>
<feature type="domain" description="DNA2 rift barrel" evidence="27">
    <location>
        <begin position="847"/>
        <end position="940"/>
    </location>
</feature>
<evidence type="ECO:0000256" key="10">
    <source>
        <dbReference type="ARBA" id="ARBA00022763"/>
    </source>
</evidence>
<keyword evidence="8 22" id="KW-0547">Nucleotide-binding</keyword>
<dbReference type="InterPro" id="IPR011604">
    <property type="entry name" value="PDDEXK-like_dom_sf"/>
</dbReference>
<dbReference type="InterPro" id="IPR027417">
    <property type="entry name" value="P-loop_NTPase"/>
</dbReference>
<dbReference type="GO" id="GO:0033567">
    <property type="term" value="P:DNA replication, Okazaki fragment processing"/>
    <property type="evidence" value="ECO:0007669"/>
    <property type="project" value="UniProtKB-UniRule"/>
</dbReference>
<dbReference type="FunFam" id="3.40.50.300:FF:001170">
    <property type="entry name" value="DNA replication helicase Dna2"/>
    <property type="match status" value="1"/>
</dbReference>
<dbReference type="InterPro" id="IPR041677">
    <property type="entry name" value="DNA2/NAM7_AAA_11"/>
</dbReference>
<keyword evidence="14 22" id="KW-0408">Iron</keyword>
<dbReference type="PANTHER" id="PTHR10887:SF433">
    <property type="entry name" value="DNA REPLICATION ATP-DEPENDENT HELICASE_NUCLEASE DNA2"/>
    <property type="match status" value="1"/>
</dbReference>
<keyword evidence="22" id="KW-0158">Chromosome</keyword>
<feature type="region of interest" description="Disordered" evidence="23">
    <location>
        <begin position="377"/>
        <end position="398"/>
    </location>
</feature>
<dbReference type="GO" id="GO:0051539">
    <property type="term" value="F:4 iron, 4 sulfur cluster binding"/>
    <property type="evidence" value="ECO:0007669"/>
    <property type="project" value="UniProtKB-UniRule"/>
</dbReference>
<reference evidence="28" key="1">
    <citation type="submission" date="2021-10" db="EMBL/GenBank/DDBJ databases">
        <title>Tropical sea cucumber genome reveals ecological adaptation and Cuvierian tubules defense mechanism.</title>
        <authorList>
            <person name="Chen T."/>
        </authorList>
    </citation>
    <scope>NUCLEOTIDE SEQUENCE</scope>
    <source>
        <strain evidence="28">Nanhai2018</strain>
        <tissue evidence="28">Muscle</tissue>
    </source>
</reference>
<evidence type="ECO:0000256" key="18">
    <source>
        <dbReference type="ARBA" id="ARBA00023204"/>
    </source>
</evidence>
<feature type="compositionally biased region" description="Basic residues" evidence="23">
    <location>
        <begin position="20"/>
        <end position="32"/>
    </location>
</feature>
<feature type="region of interest" description="Disordered" evidence="23">
    <location>
        <begin position="179"/>
        <end position="204"/>
    </location>
</feature>
<dbReference type="GO" id="GO:0017108">
    <property type="term" value="F:5'-flap endonuclease activity"/>
    <property type="evidence" value="ECO:0007669"/>
    <property type="project" value="UniProtKB-UniRule"/>
</dbReference>
<dbReference type="Pfam" id="PF08696">
    <property type="entry name" value="Dna2"/>
    <property type="match status" value="1"/>
</dbReference>
<feature type="region of interest" description="Disordered" evidence="23">
    <location>
        <begin position="1"/>
        <end position="49"/>
    </location>
</feature>
<dbReference type="PANTHER" id="PTHR10887">
    <property type="entry name" value="DNA2/NAM7 HELICASE FAMILY"/>
    <property type="match status" value="1"/>
</dbReference>
<keyword evidence="19 22" id="KW-0539">Nucleus</keyword>
<feature type="domain" description="DNA2/NAM7 helicase-like C-terminal" evidence="26">
    <location>
        <begin position="1174"/>
        <end position="1374"/>
    </location>
</feature>
<dbReference type="CDD" id="cd18041">
    <property type="entry name" value="DEXXQc_DNA2"/>
    <property type="match status" value="1"/>
</dbReference>
<evidence type="ECO:0000259" key="25">
    <source>
        <dbReference type="Pfam" id="PF13086"/>
    </source>
</evidence>
<keyword evidence="20 22" id="KW-0511">Multifunctional enzyme</keyword>
<organism evidence="28 29">
    <name type="scientific">Holothuria leucospilota</name>
    <name type="common">Black long sea cucumber</name>
    <name type="synonym">Mertensiothuria leucospilota</name>
    <dbReference type="NCBI Taxonomy" id="206669"/>
    <lineage>
        <taxon>Eukaryota</taxon>
        <taxon>Metazoa</taxon>
        <taxon>Echinodermata</taxon>
        <taxon>Eleutherozoa</taxon>
        <taxon>Echinozoa</taxon>
        <taxon>Holothuroidea</taxon>
        <taxon>Aspidochirotacea</taxon>
        <taxon>Aspidochirotida</taxon>
        <taxon>Holothuriidae</taxon>
        <taxon>Holothuria</taxon>
    </lineage>
</organism>
<evidence type="ECO:0000256" key="7">
    <source>
        <dbReference type="ARBA" id="ARBA00022723"/>
    </source>
</evidence>
<evidence type="ECO:0000256" key="8">
    <source>
        <dbReference type="ARBA" id="ARBA00022741"/>
    </source>
</evidence>
<dbReference type="Gene3D" id="3.40.50.300">
    <property type="entry name" value="P-loop containing nucleotide triphosphate hydrolases"/>
    <property type="match status" value="2"/>
</dbReference>
<comment type="cofactor">
    <cofactor evidence="1">
        <name>[4Fe-4S] cluster</name>
        <dbReference type="ChEBI" id="CHEBI:49883"/>
    </cofactor>
</comment>
<evidence type="ECO:0000256" key="2">
    <source>
        <dbReference type="ARBA" id="ARBA00004173"/>
    </source>
</evidence>
<dbReference type="InterPro" id="IPR048459">
    <property type="entry name" value="DNA2_Rift"/>
</dbReference>
<dbReference type="Proteomes" id="UP001152320">
    <property type="component" value="Chromosome 23"/>
</dbReference>
<keyword evidence="6 22" id="KW-0540">Nuclease</keyword>
<dbReference type="GO" id="GO:0005739">
    <property type="term" value="C:mitochondrion"/>
    <property type="evidence" value="ECO:0007669"/>
    <property type="project" value="UniProtKB-SubCell"/>
</dbReference>
<evidence type="ECO:0000256" key="11">
    <source>
        <dbReference type="ARBA" id="ARBA00022801"/>
    </source>
</evidence>
<keyword evidence="16 22" id="KW-0238">DNA-binding</keyword>
<comment type="catalytic activity">
    <reaction evidence="21 22">
        <text>ATP + H2O = ADP + phosphate + H(+)</text>
        <dbReference type="Rhea" id="RHEA:13065"/>
        <dbReference type="ChEBI" id="CHEBI:15377"/>
        <dbReference type="ChEBI" id="CHEBI:15378"/>
        <dbReference type="ChEBI" id="CHEBI:30616"/>
        <dbReference type="ChEBI" id="CHEBI:43474"/>
        <dbReference type="ChEBI" id="CHEBI:456216"/>
        <dbReference type="EC" id="3.6.4.12"/>
    </reaction>
</comment>
<dbReference type="EMBL" id="JAIZAY010000023">
    <property type="protein sequence ID" value="KAJ8019898.1"/>
    <property type="molecule type" value="Genomic_DNA"/>
</dbReference>
<dbReference type="GO" id="GO:0003677">
    <property type="term" value="F:DNA binding"/>
    <property type="evidence" value="ECO:0007669"/>
    <property type="project" value="UniProtKB-UniRule"/>
</dbReference>
<evidence type="ECO:0000256" key="23">
    <source>
        <dbReference type="SAM" id="MobiDB-lite"/>
    </source>
</evidence>
<feature type="compositionally biased region" description="Polar residues" evidence="23">
    <location>
        <begin position="1"/>
        <end position="15"/>
    </location>
</feature>
<keyword evidence="10 22" id="KW-0227">DNA damage</keyword>
<evidence type="ECO:0000256" key="9">
    <source>
        <dbReference type="ARBA" id="ARBA00022759"/>
    </source>
</evidence>
<evidence type="ECO:0000256" key="3">
    <source>
        <dbReference type="ARBA" id="ARBA00007913"/>
    </source>
</evidence>
<evidence type="ECO:0000256" key="13">
    <source>
        <dbReference type="ARBA" id="ARBA00022840"/>
    </source>
</evidence>
<evidence type="ECO:0000313" key="28">
    <source>
        <dbReference type="EMBL" id="KAJ8019898.1"/>
    </source>
</evidence>
<dbReference type="GO" id="GO:0006281">
    <property type="term" value="P:DNA repair"/>
    <property type="evidence" value="ECO:0007669"/>
    <property type="project" value="UniProtKB-KW"/>
</dbReference>
<keyword evidence="13 22" id="KW-0067">ATP-binding</keyword>
<evidence type="ECO:0000256" key="15">
    <source>
        <dbReference type="ARBA" id="ARBA00023014"/>
    </source>
</evidence>
<evidence type="ECO:0000256" key="21">
    <source>
        <dbReference type="ARBA" id="ARBA00047995"/>
    </source>
</evidence>
<keyword evidence="9" id="KW-0255">Endonuclease</keyword>
<accession>A0A9Q0YBT6</accession>
<keyword evidence="12 22" id="KW-0347">Helicase</keyword>
<dbReference type="SUPFAM" id="SSF52540">
    <property type="entry name" value="P-loop containing nucleoside triphosphate hydrolases"/>
    <property type="match status" value="1"/>
</dbReference>
<keyword evidence="5 22" id="KW-0235">DNA replication</keyword>
<dbReference type="GO" id="GO:0005694">
    <property type="term" value="C:chromosome"/>
    <property type="evidence" value="ECO:0007669"/>
    <property type="project" value="UniProtKB-SubCell"/>
</dbReference>
<evidence type="ECO:0000259" key="24">
    <source>
        <dbReference type="Pfam" id="PF08696"/>
    </source>
</evidence>
<evidence type="ECO:0000256" key="6">
    <source>
        <dbReference type="ARBA" id="ARBA00022722"/>
    </source>
</evidence>
<keyword evidence="7 22" id="KW-0479">Metal-binding</keyword>
<proteinExistence type="inferred from homology"/>
<evidence type="ECO:0000256" key="20">
    <source>
        <dbReference type="ARBA" id="ARBA00023268"/>
    </source>
</evidence>
<feature type="domain" description="DNA2/NAM7 helicase helicase" evidence="25">
    <location>
        <begin position="1099"/>
        <end position="1166"/>
    </location>
</feature>
<evidence type="ECO:0000256" key="16">
    <source>
        <dbReference type="ARBA" id="ARBA00023125"/>
    </source>
</evidence>
<dbReference type="GO" id="GO:0017116">
    <property type="term" value="F:single-stranded DNA helicase activity"/>
    <property type="evidence" value="ECO:0007669"/>
    <property type="project" value="UniProtKB-UniRule"/>
</dbReference>
<keyword evidence="15 22" id="KW-0411">Iron-sulfur</keyword>
<evidence type="ECO:0000256" key="14">
    <source>
        <dbReference type="ARBA" id="ARBA00023004"/>
    </source>
</evidence>
<gene>
    <name evidence="28" type="ORF">HOLleu_41680</name>
</gene>
<evidence type="ECO:0000259" key="27">
    <source>
        <dbReference type="Pfam" id="PF21123"/>
    </source>
</evidence>
<keyword evidence="4 22" id="KW-0004">4Fe-4S</keyword>
<evidence type="ECO:0000256" key="22">
    <source>
        <dbReference type="RuleBase" id="RU367041"/>
    </source>
</evidence>
<dbReference type="CDD" id="cd18808">
    <property type="entry name" value="SF1_C_Upf1"/>
    <property type="match status" value="1"/>
</dbReference>